<dbReference type="Proteomes" id="UP000829685">
    <property type="component" value="Unassembled WGS sequence"/>
</dbReference>
<protein>
    <submittedName>
        <fullName evidence="1">Uncharacterized protein</fullName>
    </submittedName>
</protein>
<gene>
    <name evidence="1" type="ORF">JX265_007011</name>
</gene>
<evidence type="ECO:0000313" key="1">
    <source>
        <dbReference type="EMBL" id="KAI1868188.1"/>
    </source>
</evidence>
<sequence length="150" mass="16739">MAYSGSKTVHSSTSHGLSFSQLESVFTHALRLKADLLLTRKRYKAEFVQIDTNFDPGTMKQDGWSYEGLTQEGSTGTTATPPTPQQRVRMCLFPAIYSVPLEGVEKEWSTGVALHNCVVDYRNFITTGDSWTAWERSQATLITKALVIPF</sequence>
<keyword evidence="2" id="KW-1185">Reference proteome</keyword>
<reference evidence="1" key="1">
    <citation type="submission" date="2021-03" db="EMBL/GenBank/DDBJ databases">
        <title>Revisited historic fungal species revealed as producer of novel bioactive compounds through whole genome sequencing and comparative genomics.</title>
        <authorList>
            <person name="Vignolle G.A."/>
            <person name="Hochenegger N."/>
            <person name="Mach R.L."/>
            <person name="Mach-Aigner A.R."/>
            <person name="Javad Rahimi M."/>
            <person name="Salim K.A."/>
            <person name="Chan C.M."/>
            <person name="Lim L.B.L."/>
            <person name="Cai F."/>
            <person name="Druzhinina I.S."/>
            <person name="U'Ren J.M."/>
            <person name="Derntl C."/>
        </authorList>
    </citation>
    <scope>NUCLEOTIDE SEQUENCE</scope>
    <source>
        <strain evidence="1">TUCIM 5799</strain>
    </source>
</reference>
<proteinExistence type="predicted"/>
<dbReference type="AlphaFoldDB" id="A0A9P9WKI4"/>
<name>A0A9P9WKI4_9PEZI</name>
<organism evidence="1 2">
    <name type="scientific">Neoarthrinium moseri</name>
    <dbReference type="NCBI Taxonomy" id="1658444"/>
    <lineage>
        <taxon>Eukaryota</taxon>
        <taxon>Fungi</taxon>
        <taxon>Dikarya</taxon>
        <taxon>Ascomycota</taxon>
        <taxon>Pezizomycotina</taxon>
        <taxon>Sordariomycetes</taxon>
        <taxon>Xylariomycetidae</taxon>
        <taxon>Amphisphaeriales</taxon>
        <taxon>Apiosporaceae</taxon>
        <taxon>Neoarthrinium</taxon>
    </lineage>
</organism>
<comment type="caution">
    <text evidence="1">The sequence shown here is derived from an EMBL/GenBank/DDBJ whole genome shotgun (WGS) entry which is preliminary data.</text>
</comment>
<dbReference type="EMBL" id="JAFIMR010000017">
    <property type="protein sequence ID" value="KAI1868188.1"/>
    <property type="molecule type" value="Genomic_DNA"/>
</dbReference>
<accession>A0A9P9WKI4</accession>
<evidence type="ECO:0000313" key="2">
    <source>
        <dbReference type="Proteomes" id="UP000829685"/>
    </source>
</evidence>
<dbReference type="OrthoDB" id="5242484at2759"/>